<dbReference type="FunCoup" id="M3XIP6">
    <property type="interactions" value="7"/>
</dbReference>
<comment type="subcellular location">
    <subcellularLocation>
        <location evidence="1">Membrane</location>
        <topology evidence="1">Multi-pass membrane protein</topology>
    </subcellularLocation>
</comment>
<keyword evidence="4 5" id="KW-0472">Membrane</keyword>
<gene>
    <name evidence="7" type="primary">CATSPER4</name>
</gene>
<dbReference type="SUPFAM" id="SSF81324">
    <property type="entry name" value="Voltage-gated potassium channels"/>
    <property type="match status" value="1"/>
</dbReference>
<dbReference type="InterPro" id="IPR005821">
    <property type="entry name" value="Ion_trans_dom"/>
</dbReference>
<dbReference type="PANTHER" id="PTHR47077:SF1">
    <property type="entry name" value="CATION CHANNEL SPERM-ASSOCIATED PROTEIN 4"/>
    <property type="match status" value="1"/>
</dbReference>
<evidence type="ECO:0000256" key="5">
    <source>
        <dbReference type="SAM" id="Phobius"/>
    </source>
</evidence>
<dbReference type="GO" id="GO:0048240">
    <property type="term" value="P:sperm capacitation"/>
    <property type="evidence" value="ECO:0007669"/>
    <property type="project" value="TreeGrafter"/>
</dbReference>
<dbReference type="KEGG" id="lcm:106703112"/>
<accession>M3XIP6</accession>
<dbReference type="OrthoDB" id="2984333at2759"/>
<proteinExistence type="predicted"/>
<dbReference type="Gene3D" id="1.20.120.350">
    <property type="entry name" value="Voltage-gated potassium channels. Chain C"/>
    <property type="match status" value="1"/>
</dbReference>
<dbReference type="Ensembl" id="ENSLACT00000026714.1">
    <property type="protein sequence ID" value="ENSLACP00000022602.1"/>
    <property type="gene ID" value="ENSLACG00000016509.2"/>
</dbReference>
<dbReference type="EMBL" id="AFYH01052488">
    <property type="status" value="NOT_ANNOTATED_CDS"/>
    <property type="molecule type" value="Genomic_DNA"/>
</dbReference>
<organism evidence="7 8">
    <name type="scientific">Latimeria chalumnae</name>
    <name type="common">Coelacanth</name>
    <dbReference type="NCBI Taxonomy" id="7897"/>
    <lineage>
        <taxon>Eukaryota</taxon>
        <taxon>Metazoa</taxon>
        <taxon>Chordata</taxon>
        <taxon>Craniata</taxon>
        <taxon>Vertebrata</taxon>
        <taxon>Euteleostomi</taxon>
        <taxon>Coelacanthiformes</taxon>
        <taxon>Coelacanthidae</taxon>
        <taxon>Latimeria</taxon>
    </lineage>
</organism>
<evidence type="ECO:0000256" key="2">
    <source>
        <dbReference type="ARBA" id="ARBA00022692"/>
    </source>
</evidence>
<evidence type="ECO:0000256" key="1">
    <source>
        <dbReference type="ARBA" id="ARBA00004141"/>
    </source>
</evidence>
<dbReference type="GO" id="GO:0097228">
    <property type="term" value="C:sperm principal piece"/>
    <property type="evidence" value="ECO:0007669"/>
    <property type="project" value="TreeGrafter"/>
</dbReference>
<feature type="transmembrane region" description="Helical" evidence="5">
    <location>
        <begin position="243"/>
        <end position="264"/>
    </location>
</feature>
<evidence type="ECO:0000256" key="4">
    <source>
        <dbReference type="ARBA" id="ARBA00023136"/>
    </source>
</evidence>
<reference evidence="8" key="1">
    <citation type="submission" date="2011-08" db="EMBL/GenBank/DDBJ databases">
        <title>The draft genome of Latimeria chalumnae.</title>
        <authorList>
            <person name="Di Palma F."/>
            <person name="Alfoldi J."/>
            <person name="Johnson J."/>
            <person name="Berlin A."/>
            <person name="Gnerre S."/>
            <person name="Jaffe D."/>
            <person name="MacCallum I."/>
            <person name="Young S."/>
            <person name="Walker B.J."/>
            <person name="Lander E."/>
            <person name="Lindblad-Toh K."/>
        </authorList>
    </citation>
    <scope>NUCLEOTIDE SEQUENCE [LARGE SCALE GENOMIC DNA]</scope>
    <source>
        <strain evidence="8">Wild caught</strain>
    </source>
</reference>
<dbReference type="GO" id="GO:0006814">
    <property type="term" value="P:sodium ion transport"/>
    <property type="evidence" value="ECO:0007669"/>
    <property type="project" value="TreeGrafter"/>
</dbReference>
<keyword evidence="3 5" id="KW-1133">Transmembrane helix</keyword>
<keyword evidence="2 5" id="KW-0812">Transmembrane</keyword>
<dbReference type="InParanoid" id="M3XIP6"/>
<reference evidence="7" key="3">
    <citation type="submission" date="2025-09" db="UniProtKB">
        <authorList>
            <consortium name="Ensembl"/>
        </authorList>
    </citation>
    <scope>IDENTIFICATION</scope>
</reference>
<sequence length="443" mass="50835">MVAEQNEQAHKHVHGMAKLEEIDFNNIIQRKDDWHVENYVSQHFVGNILSHFLFKSFIVTLVIGNSITIACETTPELAEKYENVLSLFKKIVLVVFMAEIFLKWYYGFEIFWKDGWNVLDFIIVMGLFVGPTLPFIGNSKVLQILRVLKIMRSLTSVRGLSMMIQVILQSLPDLANIFILLVIIMLVFSVFGVLLFGKLVPLTFGNLIRAMYSLFICITQDGWMNLYQDFQWRQPAVMIGGAVYFFIFLTSTAFIFVNLMVAVVTTNLEQAMLQFEGQQTLITNVLTVNHEQHVEEENLPDIEMIHLHQVMLETSFPSQQQPIYFSSLENLTIKTFEEFCLVLEAIQINLKEYKNIRLKMGSIIQEVREIFVNREQEQAILKRNQQPPAVSESLLNNNIAAGRTGDTFSTLMPVEQTHTTDSGLPHLFKRGAITAADLNLKRQ</sequence>
<dbReference type="GO" id="GO:0036128">
    <property type="term" value="C:CatSper complex"/>
    <property type="evidence" value="ECO:0007669"/>
    <property type="project" value="InterPro"/>
</dbReference>
<dbReference type="Proteomes" id="UP000008672">
    <property type="component" value="Unassembled WGS sequence"/>
</dbReference>
<dbReference type="InterPro" id="IPR028744">
    <property type="entry name" value="CatSper4"/>
</dbReference>
<feature type="transmembrane region" description="Helical" evidence="5">
    <location>
        <begin position="204"/>
        <end position="223"/>
    </location>
</feature>
<protein>
    <submittedName>
        <fullName evidence="7">Cation channel sperm associated 4</fullName>
    </submittedName>
</protein>
<dbReference type="STRING" id="7897.ENSLACP00000022602"/>
<dbReference type="GeneTree" id="ENSGT00940000161879"/>
<dbReference type="EMBL" id="AFYH01052490">
    <property type="status" value="NOT_ANNOTATED_CDS"/>
    <property type="molecule type" value="Genomic_DNA"/>
</dbReference>
<name>M3XIP6_LATCH</name>
<dbReference type="PANTHER" id="PTHR47077">
    <property type="entry name" value="ION_TRANS DOMAIN-CONTAINING PROTEIN"/>
    <property type="match status" value="1"/>
</dbReference>
<dbReference type="GO" id="GO:0005245">
    <property type="term" value="F:voltage-gated calcium channel activity"/>
    <property type="evidence" value="ECO:0007669"/>
    <property type="project" value="TreeGrafter"/>
</dbReference>
<dbReference type="Gene3D" id="1.10.287.70">
    <property type="match status" value="1"/>
</dbReference>
<dbReference type="InterPro" id="IPR027359">
    <property type="entry name" value="Volt_channel_dom_sf"/>
</dbReference>
<dbReference type="EMBL" id="AFYH01052489">
    <property type="status" value="NOT_ANNOTATED_CDS"/>
    <property type="molecule type" value="Genomic_DNA"/>
</dbReference>
<dbReference type="GO" id="GO:0001669">
    <property type="term" value="C:acrosomal vesicle"/>
    <property type="evidence" value="ECO:0007669"/>
    <property type="project" value="TreeGrafter"/>
</dbReference>
<dbReference type="Pfam" id="PF00520">
    <property type="entry name" value="Ion_trans"/>
    <property type="match status" value="1"/>
</dbReference>
<feature type="transmembrane region" description="Helical" evidence="5">
    <location>
        <begin position="87"/>
        <end position="106"/>
    </location>
</feature>
<dbReference type="GO" id="GO:0005227">
    <property type="term" value="F:calcium-activated cation channel activity"/>
    <property type="evidence" value="ECO:0007669"/>
    <property type="project" value="InterPro"/>
</dbReference>
<evidence type="ECO:0000256" key="3">
    <source>
        <dbReference type="ARBA" id="ARBA00022989"/>
    </source>
</evidence>
<reference evidence="7" key="2">
    <citation type="submission" date="2025-08" db="UniProtKB">
        <authorList>
            <consortium name="Ensembl"/>
        </authorList>
    </citation>
    <scope>IDENTIFICATION</scope>
</reference>
<evidence type="ECO:0000259" key="6">
    <source>
        <dbReference type="Pfam" id="PF00520"/>
    </source>
</evidence>
<feature type="domain" description="Ion transport" evidence="6">
    <location>
        <begin position="51"/>
        <end position="271"/>
    </location>
</feature>
<feature type="transmembrane region" description="Helical" evidence="5">
    <location>
        <begin position="174"/>
        <end position="197"/>
    </location>
</feature>
<evidence type="ECO:0000313" key="7">
    <source>
        <dbReference type="Ensembl" id="ENSLACP00000022602.1"/>
    </source>
</evidence>
<dbReference type="AlphaFoldDB" id="M3XIP6"/>
<evidence type="ECO:0000313" key="8">
    <source>
        <dbReference type="Proteomes" id="UP000008672"/>
    </source>
</evidence>
<dbReference type="eggNOG" id="KOG2301">
    <property type="taxonomic scope" value="Eukaryota"/>
</dbReference>
<dbReference type="EMBL" id="AFYH01052486">
    <property type="status" value="NOT_ANNOTATED_CDS"/>
    <property type="molecule type" value="Genomic_DNA"/>
</dbReference>
<feature type="transmembrane region" description="Helical" evidence="5">
    <location>
        <begin position="118"/>
        <end position="138"/>
    </location>
</feature>
<dbReference type="GO" id="GO:0030317">
    <property type="term" value="P:flagellated sperm motility"/>
    <property type="evidence" value="ECO:0007669"/>
    <property type="project" value="InterPro"/>
</dbReference>
<keyword evidence="8" id="KW-1185">Reference proteome</keyword>
<dbReference type="EMBL" id="AFYH01052487">
    <property type="status" value="NOT_ANNOTATED_CDS"/>
    <property type="molecule type" value="Genomic_DNA"/>
</dbReference>